<dbReference type="Proteomes" id="UP000001072">
    <property type="component" value="Unassembled WGS sequence"/>
</dbReference>
<keyword evidence="3" id="KW-1185">Reference proteome</keyword>
<feature type="compositionally biased region" description="Basic and acidic residues" evidence="1">
    <location>
        <begin position="34"/>
        <end position="45"/>
    </location>
</feature>
<protein>
    <submittedName>
        <fullName evidence="2">Uncharacterized protein</fullName>
    </submittedName>
</protein>
<evidence type="ECO:0000256" key="1">
    <source>
        <dbReference type="SAM" id="MobiDB-lite"/>
    </source>
</evidence>
<evidence type="ECO:0000313" key="2">
    <source>
        <dbReference type="EMBL" id="EGF97915.1"/>
    </source>
</evidence>
<name>F4SBS1_MELLP</name>
<feature type="region of interest" description="Disordered" evidence="1">
    <location>
        <begin position="172"/>
        <end position="197"/>
    </location>
</feature>
<feature type="region of interest" description="Disordered" evidence="1">
    <location>
        <begin position="322"/>
        <end position="361"/>
    </location>
</feature>
<proteinExistence type="predicted"/>
<evidence type="ECO:0000313" key="3">
    <source>
        <dbReference type="Proteomes" id="UP000001072"/>
    </source>
</evidence>
<dbReference type="RefSeq" id="XP_007418814.1">
    <property type="nucleotide sequence ID" value="XM_007418752.1"/>
</dbReference>
<feature type="compositionally biased region" description="Polar residues" evidence="1">
    <location>
        <begin position="422"/>
        <end position="463"/>
    </location>
</feature>
<dbReference type="InParanoid" id="F4SBS1"/>
<feature type="region of interest" description="Disordered" evidence="1">
    <location>
        <begin position="31"/>
        <end position="57"/>
    </location>
</feature>
<dbReference type="GeneID" id="18933377"/>
<dbReference type="EMBL" id="GL883193">
    <property type="protein sequence ID" value="EGF97915.1"/>
    <property type="molecule type" value="Genomic_DNA"/>
</dbReference>
<dbReference type="VEuPathDB" id="FungiDB:MELLADRAFT_84170"/>
<gene>
    <name evidence="2" type="ORF">MELLADRAFT_84170</name>
</gene>
<feature type="compositionally biased region" description="Basic and acidic residues" evidence="1">
    <location>
        <begin position="93"/>
        <end position="104"/>
    </location>
</feature>
<organism evidence="3">
    <name type="scientific">Melampsora larici-populina (strain 98AG31 / pathotype 3-4-7)</name>
    <name type="common">Poplar leaf rust fungus</name>
    <dbReference type="NCBI Taxonomy" id="747676"/>
    <lineage>
        <taxon>Eukaryota</taxon>
        <taxon>Fungi</taxon>
        <taxon>Dikarya</taxon>
        <taxon>Basidiomycota</taxon>
        <taxon>Pucciniomycotina</taxon>
        <taxon>Pucciniomycetes</taxon>
        <taxon>Pucciniales</taxon>
        <taxon>Melampsoraceae</taxon>
        <taxon>Melampsora</taxon>
    </lineage>
</organism>
<accession>F4SBS1</accession>
<dbReference type="HOGENOM" id="CLU_590633_0_0_1"/>
<sequence length="463" mass="51460">MVIRADVQWDYFTVEIDVTDQEDGTYLPVSDQRGTNRLDLSDSHVPRPTKGKGRAENAALSPGLIVKCQFFAVKSDVADQEDCPSLPVSDQRGPNKLDLSDSHVPRPTKGKPRANAAVIHMFDQPGLPGDWRKTRVLVSKPGSTALQLERGKRLRENESTEIADESLRKRLRDERHDPRDLGIEKQHSGTSANNLLASRRRLADSISTSRRNYTQNSDTAYQLKLNTSNSDSGVASQNPLPARTSHYMPLFHDVDESQTAQDLGDDMVYCMENKGVRGDNNENQGHQFQSQANDKMMPILYSQANHGIKSERSSTIYHQPIASTSRVIHPPQIRDSASRSQPKHDPTQAVASSSPRSTRHQTTHLFKNIKHQPVAPSSYIAQPQQPRVPTSTLRISQIPRTRNSSSHDASTSHPQENVRPIASTSHISAQPQQPRSHIASTSNSAQIEQPRVSTSRPQDNSNS</sequence>
<dbReference type="AlphaFoldDB" id="F4SBS1"/>
<feature type="compositionally biased region" description="Basic and acidic residues" evidence="1">
    <location>
        <begin position="172"/>
        <end position="187"/>
    </location>
</feature>
<feature type="region of interest" description="Disordered" evidence="1">
    <location>
        <begin position="378"/>
        <end position="463"/>
    </location>
</feature>
<dbReference type="KEGG" id="mlr:MELLADRAFT_84170"/>
<reference evidence="3" key="1">
    <citation type="journal article" date="2011" name="Proc. Natl. Acad. Sci. U.S.A.">
        <title>Obligate biotrophy features unraveled by the genomic analysis of rust fungi.</title>
        <authorList>
            <person name="Duplessis S."/>
            <person name="Cuomo C.A."/>
            <person name="Lin Y.-C."/>
            <person name="Aerts A."/>
            <person name="Tisserant E."/>
            <person name="Veneault-Fourrey C."/>
            <person name="Joly D.L."/>
            <person name="Hacquard S."/>
            <person name="Amselem J."/>
            <person name="Cantarel B.L."/>
            <person name="Chiu R."/>
            <person name="Coutinho P.M."/>
            <person name="Feau N."/>
            <person name="Field M."/>
            <person name="Frey P."/>
            <person name="Gelhaye E."/>
            <person name="Goldberg J."/>
            <person name="Grabherr M.G."/>
            <person name="Kodira C.D."/>
            <person name="Kohler A."/>
            <person name="Kuees U."/>
            <person name="Lindquist E.A."/>
            <person name="Lucas S.M."/>
            <person name="Mago R."/>
            <person name="Mauceli E."/>
            <person name="Morin E."/>
            <person name="Murat C."/>
            <person name="Pangilinan J.L."/>
            <person name="Park R."/>
            <person name="Pearson M."/>
            <person name="Quesneville H."/>
            <person name="Rouhier N."/>
            <person name="Sakthikumar S."/>
            <person name="Salamov A.A."/>
            <person name="Schmutz J."/>
            <person name="Selles B."/>
            <person name="Shapiro H."/>
            <person name="Tanguay P."/>
            <person name="Tuskan G.A."/>
            <person name="Henrissat B."/>
            <person name="Van de Peer Y."/>
            <person name="Rouze P."/>
            <person name="Ellis J.G."/>
            <person name="Dodds P.N."/>
            <person name="Schein J.E."/>
            <person name="Zhong S."/>
            <person name="Hamelin R.C."/>
            <person name="Grigoriev I.V."/>
            <person name="Szabo L.J."/>
            <person name="Martin F."/>
        </authorList>
    </citation>
    <scope>NUCLEOTIDE SEQUENCE [LARGE SCALE GENOMIC DNA]</scope>
    <source>
        <strain evidence="3">98AG31 / pathotype 3-4-7</strain>
    </source>
</reference>
<feature type="compositionally biased region" description="Polar residues" evidence="1">
    <location>
        <begin position="379"/>
        <end position="415"/>
    </location>
</feature>
<feature type="region of interest" description="Disordered" evidence="1">
    <location>
        <begin position="81"/>
        <end position="114"/>
    </location>
</feature>